<comment type="caution">
    <text evidence="1">The sequence shown here is derived from an EMBL/GenBank/DDBJ whole genome shotgun (WGS) entry which is preliminary data.</text>
</comment>
<dbReference type="EMBL" id="ADMB01000047">
    <property type="protein sequence ID" value="EHR37690.1"/>
    <property type="molecule type" value="Genomic_DNA"/>
</dbReference>
<name>A0ABN0EJ85_9FIRM</name>
<sequence>MVIQIQHLLKLNRATKYLKKVVITNSNTTLVKVK</sequence>
<proteinExistence type="predicted"/>
<evidence type="ECO:0000313" key="1">
    <source>
        <dbReference type="EMBL" id="EHR37690.1"/>
    </source>
</evidence>
<gene>
    <name evidence="1" type="ORF">HMPREF9454_00994</name>
</gene>
<protein>
    <submittedName>
        <fullName evidence="1">Uncharacterized protein</fullName>
    </submittedName>
</protein>
<reference evidence="1 2" key="1">
    <citation type="submission" date="2012-01" db="EMBL/GenBank/DDBJ databases">
        <title>The Genome Sequence of Megamonas funiformis YIT 11815.</title>
        <authorList>
            <consortium name="The Broad Institute Genome Sequencing Platform"/>
            <person name="Earl A."/>
            <person name="Ward D."/>
            <person name="Feldgarden M."/>
            <person name="Gevers D."/>
            <person name="Morotomi M."/>
            <person name="Young S.K."/>
            <person name="Zeng Q."/>
            <person name="Gargeya S."/>
            <person name="Fitzgerald M."/>
            <person name="Haas B."/>
            <person name="Abouelleil A."/>
            <person name="Alvarado L."/>
            <person name="Arachchi H.M."/>
            <person name="Berlin A."/>
            <person name="Chapman S.B."/>
            <person name="Gearin G."/>
            <person name="Goldberg J."/>
            <person name="Griggs A."/>
            <person name="Gujja S."/>
            <person name="Hansen M."/>
            <person name="Heiman D."/>
            <person name="Howarth C."/>
            <person name="Larimer J."/>
            <person name="Lui A."/>
            <person name="MacDonald P.J.P."/>
            <person name="McCowen C."/>
            <person name="Montmayeur A."/>
            <person name="Murphy C."/>
            <person name="Neiman D."/>
            <person name="Pearson M."/>
            <person name="Priest M."/>
            <person name="Roberts A."/>
            <person name="Saif S."/>
            <person name="Shea T."/>
            <person name="Sisk P."/>
            <person name="Stolte C."/>
            <person name="Sykes S."/>
            <person name="Wortman J."/>
            <person name="Nusbaum C."/>
            <person name="Birren B."/>
        </authorList>
    </citation>
    <scope>NUCLEOTIDE SEQUENCE [LARGE SCALE GENOMIC DNA]</scope>
    <source>
        <strain evidence="1 2">YIT 11815</strain>
    </source>
</reference>
<organism evidence="1 2">
    <name type="scientific">Megamonas funiformis YIT 11815</name>
    <dbReference type="NCBI Taxonomy" id="742816"/>
    <lineage>
        <taxon>Bacteria</taxon>
        <taxon>Bacillati</taxon>
        <taxon>Bacillota</taxon>
        <taxon>Negativicutes</taxon>
        <taxon>Selenomonadales</taxon>
        <taxon>Selenomonadaceae</taxon>
        <taxon>Megamonas</taxon>
    </lineage>
</organism>
<dbReference type="Proteomes" id="UP000005963">
    <property type="component" value="Unassembled WGS sequence"/>
</dbReference>
<evidence type="ECO:0000313" key="2">
    <source>
        <dbReference type="Proteomes" id="UP000005963"/>
    </source>
</evidence>
<accession>A0ABN0EJ85</accession>
<keyword evidence="2" id="KW-1185">Reference proteome</keyword>